<reference evidence="3" key="1">
    <citation type="submission" date="2024-03" db="EMBL/GenBank/DDBJ databases">
        <title>Complete genome sequence of Mycoplasma gypis type strain B1/T1.</title>
        <authorList>
            <person name="Spergser J."/>
        </authorList>
    </citation>
    <scope>NUCLEOTIDE SEQUENCE [LARGE SCALE GENOMIC DNA]</scope>
    <source>
        <strain evidence="3">B1/T1</strain>
    </source>
</reference>
<feature type="compositionally biased region" description="Basic and acidic residues" evidence="2">
    <location>
        <begin position="496"/>
        <end position="519"/>
    </location>
</feature>
<feature type="region of interest" description="Disordered" evidence="2">
    <location>
        <begin position="476"/>
        <end position="519"/>
    </location>
</feature>
<dbReference type="PANTHER" id="PTHR23159">
    <property type="entry name" value="CENTROSOMAL PROTEIN 2"/>
    <property type="match status" value="1"/>
</dbReference>
<accession>A0ABZ2RQ88</accession>
<sequence length="839" mass="98718">MKNKENKQKETKKAKKIFLGLTLGAGVTCAVLIPLLVKNCQAKEKYIYKNSLQYTKIVELKSENDSVTEALLKTQDNLTRLQLEHEQLLKAKADVDEELRLALEQNNRDAKLIEELRQKQKELEEEIQKAHENYNALQNKYDDLNEQKNLLESRVQDLRIQLIREYNEHKKIQNQLELKLANLTKDYQKALNLIKEKEAEIKQKQDSINKLEKDNKAKQKEIDLLNNQKADLINKYIERIKYEIQLMNDKANDFSVWKNIASATDDEKIYPELENKTEQKWLLENMDNGNVLNEKLSIVNNYKQLTDEELIAKLFDESKNLNNEENEKLLNVFNNFKNANNDANSYNKDIFVEFIEKLNQNNDTKDNTIQQAKEKLMQLVGSDDIDFVFGEDGKNAKEGSIVQNLWEKIRQKDNEIETKDNQIRQNEEQIGSLNSELEQKQRDYQELNTNYEQLDTNFKQKVEEIKQLETQKSSLEQQLKETKEQKATLEQQLSDAQREKSSLEADLRNKNQEISSKEAEIQRLKRELEEAKRNNKDNEQSKNARIQQLQSMYDEKQREVTELKEQVKQLQEQNSQKDNEIEEKNRENQRLEQEIDEKEQTISSLNEQIKSKDSEIKTKDAEIDKLTKQLKLANVNTGKIKTELENVKEFSAKMNEMDNTFAENIIKYLKNLYGLSKFSNDEWLRVYNNSDNNLIQSPFETLNNGNSKMFNDKTLSFLNKDLVNEKVLAKFNELLGKNLELNKLQELVTNIKKAYKEIFLYENTREDITKGYKITYKQKAHYNWNDNIIPTIKGNTISLTNIDGDFWKYTFKHTDATSGGISHASHTKRPEQNVWSWER</sequence>
<protein>
    <recommendedName>
        <fullName evidence="5">Chromosome segregation protein SMC</fullName>
    </recommendedName>
</protein>
<evidence type="ECO:0000313" key="4">
    <source>
        <dbReference type="Proteomes" id="UP001460679"/>
    </source>
</evidence>
<evidence type="ECO:0000256" key="1">
    <source>
        <dbReference type="SAM" id="Coils"/>
    </source>
</evidence>
<feature type="coiled-coil region" evidence="1">
    <location>
        <begin position="57"/>
        <end position="235"/>
    </location>
</feature>
<organism evidence="3 4">
    <name type="scientific">[Mycoplasma] gypis</name>
    <dbReference type="NCBI Taxonomy" id="92404"/>
    <lineage>
        <taxon>Bacteria</taxon>
        <taxon>Bacillati</taxon>
        <taxon>Mycoplasmatota</taxon>
        <taxon>Mycoplasmoidales</taxon>
        <taxon>Metamycoplasmataceae</taxon>
        <taxon>Metamycoplasma</taxon>
    </lineage>
</organism>
<feature type="compositionally biased region" description="Basic and acidic residues" evidence="2">
    <location>
        <begin position="575"/>
        <end position="593"/>
    </location>
</feature>
<gene>
    <name evidence="3" type="ORF">WG616_00790</name>
</gene>
<name>A0ABZ2RQ88_9BACT</name>
<dbReference type="RefSeq" id="WP_205498829.1">
    <property type="nucleotide sequence ID" value="NZ_CP148066.1"/>
</dbReference>
<dbReference type="Gene3D" id="1.10.287.1490">
    <property type="match status" value="1"/>
</dbReference>
<evidence type="ECO:0000256" key="2">
    <source>
        <dbReference type="SAM" id="MobiDB-lite"/>
    </source>
</evidence>
<dbReference type="PANTHER" id="PTHR23159:SF31">
    <property type="entry name" value="CENTROSOME-ASSOCIATED PROTEIN CEP250 ISOFORM X1"/>
    <property type="match status" value="1"/>
</dbReference>
<feature type="region of interest" description="Disordered" evidence="2">
    <location>
        <begin position="565"/>
        <end position="607"/>
    </location>
</feature>
<dbReference type="Proteomes" id="UP001460679">
    <property type="component" value="Chromosome"/>
</dbReference>
<dbReference type="EMBL" id="CP148066">
    <property type="protein sequence ID" value="WXL28555.1"/>
    <property type="molecule type" value="Genomic_DNA"/>
</dbReference>
<keyword evidence="1" id="KW-0175">Coiled coil</keyword>
<proteinExistence type="predicted"/>
<feature type="compositionally biased region" description="Basic and acidic residues" evidence="2">
    <location>
        <begin position="478"/>
        <end position="487"/>
    </location>
</feature>
<evidence type="ECO:0008006" key="5">
    <source>
        <dbReference type="Google" id="ProtNLM"/>
    </source>
</evidence>
<keyword evidence="4" id="KW-1185">Reference proteome</keyword>
<evidence type="ECO:0000313" key="3">
    <source>
        <dbReference type="EMBL" id="WXL28555.1"/>
    </source>
</evidence>